<name>A0ABW4T318_9ACTN</name>
<evidence type="ECO:0000313" key="2">
    <source>
        <dbReference type="Proteomes" id="UP001597368"/>
    </source>
</evidence>
<proteinExistence type="predicted"/>
<keyword evidence="2" id="KW-1185">Reference proteome</keyword>
<organism evidence="1 2">
    <name type="scientific">Nonomuraea mangrovi</name>
    <dbReference type="NCBI Taxonomy" id="2316207"/>
    <lineage>
        <taxon>Bacteria</taxon>
        <taxon>Bacillati</taxon>
        <taxon>Actinomycetota</taxon>
        <taxon>Actinomycetes</taxon>
        <taxon>Streptosporangiales</taxon>
        <taxon>Streptosporangiaceae</taxon>
        <taxon>Nonomuraea</taxon>
    </lineage>
</organism>
<comment type="caution">
    <text evidence="1">The sequence shown here is derived from an EMBL/GenBank/DDBJ whole genome shotgun (WGS) entry which is preliminary data.</text>
</comment>
<reference evidence="2" key="1">
    <citation type="journal article" date="2019" name="Int. J. Syst. Evol. Microbiol.">
        <title>The Global Catalogue of Microorganisms (GCM) 10K type strain sequencing project: providing services to taxonomists for standard genome sequencing and annotation.</title>
        <authorList>
            <consortium name="The Broad Institute Genomics Platform"/>
            <consortium name="The Broad Institute Genome Sequencing Center for Infectious Disease"/>
            <person name="Wu L."/>
            <person name="Ma J."/>
        </authorList>
    </citation>
    <scope>NUCLEOTIDE SEQUENCE [LARGE SCALE GENOMIC DNA]</scope>
    <source>
        <strain evidence="2">ICMP 6774ER</strain>
    </source>
</reference>
<dbReference type="EMBL" id="JBHUFV010000043">
    <property type="protein sequence ID" value="MFD1935515.1"/>
    <property type="molecule type" value="Genomic_DNA"/>
</dbReference>
<sequence length="51" mass="5867">MQRRHELPVAVMQRLQLLMQRRLVEPTLQGEVANVPRMATLMRASARLGGR</sequence>
<accession>A0ABW4T318</accession>
<evidence type="ECO:0000313" key="1">
    <source>
        <dbReference type="EMBL" id="MFD1935515.1"/>
    </source>
</evidence>
<protein>
    <submittedName>
        <fullName evidence="1">Uncharacterized protein</fullName>
    </submittedName>
</protein>
<dbReference type="RefSeq" id="WP_379575631.1">
    <property type="nucleotide sequence ID" value="NZ_JBHUFV010000043.1"/>
</dbReference>
<gene>
    <name evidence="1" type="ORF">ACFSKW_28990</name>
</gene>
<dbReference type="Proteomes" id="UP001597368">
    <property type="component" value="Unassembled WGS sequence"/>
</dbReference>